<dbReference type="Gene3D" id="3.40.50.720">
    <property type="entry name" value="NAD(P)-binding Rossmann-like Domain"/>
    <property type="match status" value="1"/>
</dbReference>
<dbReference type="GO" id="GO:0031177">
    <property type="term" value="F:phosphopantetheine binding"/>
    <property type="evidence" value="ECO:0007669"/>
    <property type="project" value="InterPro"/>
</dbReference>
<reference evidence="6" key="1">
    <citation type="submission" date="2017-04" db="EMBL/GenBank/DDBJ databases">
        <authorList>
            <person name="Varghese N."/>
            <person name="Submissions S."/>
        </authorList>
    </citation>
    <scope>NUCLEOTIDE SEQUENCE [LARGE SCALE GENOMIC DNA]</scope>
    <source>
        <strain evidence="6">LMG 29540</strain>
    </source>
</reference>
<dbReference type="OrthoDB" id="6297021at2"/>
<dbReference type="Pfam" id="PF13193">
    <property type="entry name" value="AMP-binding_C"/>
    <property type="match status" value="1"/>
</dbReference>
<keyword evidence="6" id="KW-1185">Reference proteome</keyword>
<dbReference type="AlphaFoldDB" id="A0A1X7L9H2"/>
<dbReference type="SMART" id="SM01294">
    <property type="entry name" value="PKS_PP_betabranch"/>
    <property type="match status" value="1"/>
</dbReference>
<proteinExistence type="predicted"/>
<dbReference type="Pfam" id="PF07993">
    <property type="entry name" value="NAD_binding_4"/>
    <property type="match status" value="1"/>
</dbReference>
<accession>A0A1X7L9H2</accession>
<dbReference type="InterPro" id="IPR045851">
    <property type="entry name" value="AMP-bd_C_sf"/>
</dbReference>
<dbReference type="InterPro" id="IPR025110">
    <property type="entry name" value="AMP-bd_C"/>
</dbReference>
<dbReference type="CDD" id="cd05235">
    <property type="entry name" value="SDR_e1"/>
    <property type="match status" value="1"/>
</dbReference>
<feature type="domain" description="Carrier" evidence="4">
    <location>
        <begin position="553"/>
        <end position="628"/>
    </location>
</feature>
<evidence type="ECO:0000313" key="6">
    <source>
        <dbReference type="Proteomes" id="UP000193228"/>
    </source>
</evidence>
<dbReference type="Pfam" id="PF00501">
    <property type="entry name" value="AMP-binding"/>
    <property type="match status" value="1"/>
</dbReference>
<dbReference type="NCBIfam" id="TIGR01733">
    <property type="entry name" value="AA-adenyl-dom"/>
    <property type="match status" value="1"/>
</dbReference>
<dbReference type="Gene3D" id="3.40.50.980">
    <property type="match status" value="2"/>
</dbReference>
<dbReference type="Pfam" id="PF00550">
    <property type="entry name" value="PP-binding"/>
    <property type="match status" value="1"/>
</dbReference>
<dbReference type="CDD" id="cd12117">
    <property type="entry name" value="A_NRPS_Srf_like"/>
    <property type="match status" value="1"/>
</dbReference>
<dbReference type="Proteomes" id="UP000193228">
    <property type="component" value="Unassembled WGS sequence"/>
</dbReference>
<evidence type="ECO:0000256" key="1">
    <source>
        <dbReference type="ARBA" id="ARBA00022450"/>
    </source>
</evidence>
<evidence type="ECO:0000259" key="4">
    <source>
        <dbReference type="PROSITE" id="PS50075"/>
    </source>
</evidence>
<dbReference type="InterPro" id="IPR036736">
    <property type="entry name" value="ACP-like_sf"/>
</dbReference>
<dbReference type="PANTHER" id="PTHR44845:SF6">
    <property type="entry name" value="BETA-ALANINE-ACTIVATING ENZYME"/>
    <property type="match status" value="1"/>
</dbReference>
<gene>
    <name evidence="5" type="ORF">SAMN06265784_105235</name>
</gene>
<dbReference type="Gene3D" id="3.30.300.30">
    <property type="match status" value="1"/>
</dbReference>
<dbReference type="InterPro" id="IPR009081">
    <property type="entry name" value="PP-bd_ACP"/>
</dbReference>
<dbReference type="STRING" id="1515439.SAMN06265784_105235"/>
<dbReference type="InterPro" id="IPR000873">
    <property type="entry name" value="AMP-dep_synth/lig_dom"/>
</dbReference>
<dbReference type="InterPro" id="IPR036291">
    <property type="entry name" value="NAD(P)-bd_dom_sf"/>
</dbReference>
<dbReference type="RefSeq" id="WP_085485250.1">
    <property type="nucleotide sequence ID" value="NZ_FXAT01000005.1"/>
</dbReference>
<dbReference type="PROSITE" id="PS50075">
    <property type="entry name" value="CARRIER"/>
    <property type="match status" value="1"/>
</dbReference>
<dbReference type="InterPro" id="IPR010071">
    <property type="entry name" value="AA_adenyl_dom"/>
</dbReference>
<dbReference type="PANTHER" id="PTHR44845">
    <property type="entry name" value="CARRIER DOMAIN-CONTAINING PROTEIN"/>
    <property type="match status" value="1"/>
</dbReference>
<keyword evidence="2" id="KW-0597">Phosphoprotein</keyword>
<evidence type="ECO:0000256" key="2">
    <source>
        <dbReference type="ARBA" id="ARBA00022553"/>
    </source>
</evidence>
<dbReference type="InterPro" id="IPR010080">
    <property type="entry name" value="Thioester_reductase-like_dom"/>
</dbReference>
<organism evidence="5 6">
    <name type="scientific">Paraburkholderia susongensis</name>
    <dbReference type="NCBI Taxonomy" id="1515439"/>
    <lineage>
        <taxon>Bacteria</taxon>
        <taxon>Pseudomonadati</taxon>
        <taxon>Pseudomonadota</taxon>
        <taxon>Betaproteobacteria</taxon>
        <taxon>Burkholderiales</taxon>
        <taxon>Burkholderiaceae</taxon>
        <taxon>Paraburkholderia</taxon>
    </lineage>
</organism>
<dbReference type="PROSITE" id="PS00455">
    <property type="entry name" value="AMP_BINDING"/>
    <property type="match status" value="1"/>
</dbReference>
<dbReference type="InterPro" id="IPR020845">
    <property type="entry name" value="AMP-binding_CS"/>
</dbReference>
<name>A0A1X7L9H2_9BURK</name>
<keyword evidence="1" id="KW-0596">Phosphopantetheine</keyword>
<feature type="region of interest" description="Disordered" evidence="3">
    <location>
        <begin position="526"/>
        <end position="555"/>
    </location>
</feature>
<dbReference type="SUPFAM" id="SSF51735">
    <property type="entry name" value="NAD(P)-binding Rossmann-fold domains"/>
    <property type="match status" value="1"/>
</dbReference>
<dbReference type="NCBIfam" id="TIGR01746">
    <property type="entry name" value="Thioester-redct"/>
    <property type="match status" value="1"/>
</dbReference>
<dbReference type="InterPro" id="IPR013120">
    <property type="entry name" value="FAR_NAD-bd"/>
</dbReference>
<dbReference type="Gene3D" id="2.30.38.10">
    <property type="entry name" value="Luciferase, Domain 3"/>
    <property type="match status" value="1"/>
</dbReference>
<dbReference type="SUPFAM" id="SSF56801">
    <property type="entry name" value="Acetyl-CoA synthetase-like"/>
    <property type="match status" value="1"/>
</dbReference>
<sequence>MSTIEASSEDVCFDPASNASSQPGIDAIFRRQAARCATAIAVVYGAQELSYAELDRRASRLAGYLKQRGVRPEEPIGILLAPGLEQVVCQVAVIRAGGTSVPLDPDAPRERLRFMLEDVGARIVLTSAAGQSHLSVPEPVLVEESEAWPSYPVAEDMLSHTARAPDHRTHVLFTSGTTGRPKAVEILARGIIRLTVNTRYVSLASNDRIAAIANPTFDASLFEIWGALLNGATAVLLPKQTCIDPHALRHSLQVQRITVMFITTTLFNQTVYAYPDAFRGVRQLLVGGEALNPRAVRAMLEVAPPRRLLNAYGPTEGTTFSLYHEITLEELDAGAESIPIGKPIDRTQVFVLDSERRPVQTGEIGEIYIGGDGLARGYWNRPELTGERFVEVDGLVEAKACRLYRTGDLGSLRMDGVLNFHGRNDNQVKIRGHRIEIEEIEAVLLASGLLREAVVTVQQTELGDRYLVAFVVPYGEAGSSDSSRSQDSLSDRLADHLSSRLPAYMRPRLSCVKTLPMNANGKVDRRALGQQDGKPQPPVNGERSGSGTREDKLEADDTETLLRAIWCRTLNVEAVDANDNFFELGGDSLQAASLIVQLSKHFCYPLPVQALYDNPTLSRLAAYLGNHTRMNGGFNVVDEMATLVADAELPDDIHPLAAKPGPWCVPGKGRVFLTGATGFLAAFLLRDLLRLPEVKEVACLVRAATDEGALVRIRSNMMQYGTWEDAFSSRLKPLAGDLAQPHFGLGQSRFEALAGAADVVFHLGAHVNYIEPYSAHKAANVTGTINVIRFATTTNVKPLHYVSTIAAFGPAGLLESTAVVYEDDDMAGYLNGLKFDSGYSQSQWVTEQLVWEAVRRGVPAAVYRPGFIMGDSQTGTGNPNDFVGRLVKGCIALGAYPALARQGKQFVPVDYVSAALLRIAGDNANLKRAYHLVPPGTVAQVDLIAFFKLLGECGYPLEELTYQQWARRLTDDPRLQESPLMPLLPMLAEPVYGQLTRWEVYEGMPVYDSSNTRQALEKAGGIAYSNLDHPLLQRYLDYWVAIGFLGKAKGSR</sequence>
<evidence type="ECO:0000313" key="5">
    <source>
        <dbReference type="EMBL" id="SMG50134.1"/>
    </source>
</evidence>
<dbReference type="SUPFAM" id="SSF47336">
    <property type="entry name" value="ACP-like"/>
    <property type="match status" value="1"/>
</dbReference>
<dbReference type="SMART" id="SM00823">
    <property type="entry name" value="PKS_PP"/>
    <property type="match status" value="1"/>
</dbReference>
<evidence type="ECO:0000256" key="3">
    <source>
        <dbReference type="SAM" id="MobiDB-lite"/>
    </source>
</evidence>
<dbReference type="EMBL" id="FXAT01000005">
    <property type="protein sequence ID" value="SMG50134.1"/>
    <property type="molecule type" value="Genomic_DNA"/>
</dbReference>
<dbReference type="InterPro" id="IPR020806">
    <property type="entry name" value="PKS_PP-bd"/>
</dbReference>
<protein>
    <submittedName>
        <fullName evidence="5">Amino acid adenylation domain-containing protein/thioester reductase domain-containing protein</fullName>
    </submittedName>
</protein>
<dbReference type="Gene3D" id="1.10.1200.10">
    <property type="entry name" value="ACP-like"/>
    <property type="match status" value="1"/>
</dbReference>